<evidence type="ECO:0000313" key="4">
    <source>
        <dbReference type="Proteomes" id="UP000005824"/>
    </source>
</evidence>
<keyword evidence="1" id="KW-0732">Signal</keyword>
<dbReference type="EMBL" id="ABVL01000021">
    <property type="protein sequence ID" value="EDY17339.1"/>
    <property type="molecule type" value="Genomic_DNA"/>
</dbReference>
<dbReference type="eggNOG" id="COG4625">
    <property type="taxonomic scope" value="Bacteria"/>
</dbReference>
<dbReference type="PROSITE" id="PS51208">
    <property type="entry name" value="AUTOTRANSPORTER"/>
    <property type="match status" value="1"/>
</dbReference>
<dbReference type="InParanoid" id="B4D8E6"/>
<dbReference type="SUPFAM" id="SSF103515">
    <property type="entry name" value="Autotransporter"/>
    <property type="match status" value="1"/>
</dbReference>
<dbReference type="Proteomes" id="UP000005824">
    <property type="component" value="Unassembled WGS sequence"/>
</dbReference>
<evidence type="ECO:0000256" key="1">
    <source>
        <dbReference type="SAM" id="SignalP"/>
    </source>
</evidence>
<dbReference type="NCBIfam" id="TIGR01414">
    <property type="entry name" value="autotrans_barl"/>
    <property type="match status" value="1"/>
</dbReference>
<feature type="domain" description="Autotransporter" evidence="2">
    <location>
        <begin position="291"/>
        <end position="581"/>
    </location>
</feature>
<proteinExistence type="predicted"/>
<feature type="chain" id="PRO_5002800568" evidence="1">
    <location>
        <begin position="29"/>
        <end position="581"/>
    </location>
</feature>
<dbReference type="InterPro" id="IPR006315">
    <property type="entry name" value="OM_autotransptr_brl_dom"/>
</dbReference>
<dbReference type="STRING" id="497964.CfE428DRAFT_5186"/>
<comment type="caution">
    <text evidence="3">The sequence shown here is derived from an EMBL/GenBank/DDBJ whole genome shotgun (WGS) entry which is preliminary data.</text>
</comment>
<evidence type="ECO:0000313" key="3">
    <source>
        <dbReference type="EMBL" id="EDY17339.1"/>
    </source>
</evidence>
<dbReference type="InterPro" id="IPR036709">
    <property type="entry name" value="Autotransporte_beta_dom_sf"/>
</dbReference>
<dbReference type="AlphaFoldDB" id="B4D8E6"/>
<gene>
    <name evidence="3" type="ORF">CfE428DRAFT_5186</name>
</gene>
<name>B4D8E6_9BACT</name>
<dbReference type="GO" id="GO:0019867">
    <property type="term" value="C:outer membrane"/>
    <property type="evidence" value="ECO:0007669"/>
    <property type="project" value="InterPro"/>
</dbReference>
<organism evidence="3 4">
    <name type="scientific">Chthoniobacter flavus Ellin428</name>
    <dbReference type="NCBI Taxonomy" id="497964"/>
    <lineage>
        <taxon>Bacteria</taxon>
        <taxon>Pseudomonadati</taxon>
        <taxon>Verrucomicrobiota</taxon>
        <taxon>Spartobacteria</taxon>
        <taxon>Chthoniobacterales</taxon>
        <taxon>Chthoniobacteraceae</taxon>
        <taxon>Chthoniobacter</taxon>
    </lineage>
</organism>
<sequence length="581" mass="61962">MKVKTPKSKSALLALAVAAALSATSAKAQVVNPNFADGLTGWTVNGSNTKMAFGYNQAPLGPFTAAGVVGLQNGAVIIRSGNFPPDFQTINLVTSQLSQKFSLPSSLPAFHTGRLQLIGKVNISFDWQALSNEAPGAPFDYVRAAVNGRTLVVDELRMTGNNNTPGAFGFFRSSSVNHFSGNIGGLSEGVNTLSFSASDTIDSVVDSGLAISNLKLKFRLADVEAINSVYNSGLPVVLAQRQLLFNVAFNANRDVNARLFRLRSEIDEVTGAAGPSGDGKACKECKKEIVPEEKRWAFFATGNYGYRDQNNVNLTAGFQTDLFTATIGGEYKLTPHLTIGVAATRVEADNDLGALGTSDIEGWSYDAYISYAANHFYADLLYALGTYNNQINRNTGFLGQGATARPDSLTNSLQFNTGYNIPVGRFVTGPLASLNWVHADIDGYNEQQGGNADLTVPKQHADSLTSEFGWQLSMPFHTGFGSVTPQVRASWVHDYLNTTKDVTVGLQNSPYYLVDGASVSRFGSFNATGSTSAAGNDYMSVGAGVAFGIGDRAAIVVDWEAHFFQAHASSQNVSLTGEIKF</sequence>
<dbReference type="SMART" id="SM00869">
    <property type="entry name" value="Autotransporter"/>
    <property type="match status" value="1"/>
</dbReference>
<keyword evidence="4" id="KW-1185">Reference proteome</keyword>
<evidence type="ECO:0000259" key="2">
    <source>
        <dbReference type="PROSITE" id="PS51208"/>
    </source>
</evidence>
<dbReference type="Pfam" id="PF03797">
    <property type="entry name" value="Autotransporter"/>
    <property type="match status" value="1"/>
</dbReference>
<dbReference type="Gene3D" id="2.40.128.130">
    <property type="entry name" value="Autotransporter beta-domain"/>
    <property type="match status" value="1"/>
</dbReference>
<accession>B4D8E6</accession>
<dbReference type="InterPro" id="IPR005546">
    <property type="entry name" value="Autotransporte_beta"/>
</dbReference>
<feature type="signal peptide" evidence="1">
    <location>
        <begin position="1"/>
        <end position="28"/>
    </location>
</feature>
<protein>
    <submittedName>
        <fullName evidence="3">Outer membrane autotransporter barrel domain protein</fullName>
    </submittedName>
</protein>
<reference evidence="3 4" key="1">
    <citation type="journal article" date="2011" name="J. Bacteriol.">
        <title>Genome sequence of Chthoniobacter flavus Ellin428, an aerobic heterotrophic soil bacterium.</title>
        <authorList>
            <person name="Kant R."/>
            <person name="van Passel M.W."/>
            <person name="Palva A."/>
            <person name="Lucas S."/>
            <person name="Lapidus A."/>
            <person name="Glavina Del Rio T."/>
            <person name="Dalin E."/>
            <person name="Tice H."/>
            <person name="Bruce D."/>
            <person name="Goodwin L."/>
            <person name="Pitluck S."/>
            <person name="Larimer F.W."/>
            <person name="Land M.L."/>
            <person name="Hauser L."/>
            <person name="Sangwan P."/>
            <person name="de Vos W.M."/>
            <person name="Janssen P.H."/>
            <person name="Smidt H."/>
        </authorList>
    </citation>
    <scope>NUCLEOTIDE SEQUENCE [LARGE SCALE GENOMIC DNA]</scope>
    <source>
        <strain evidence="3 4">Ellin428</strain>
    </source>
</reference>